<feature type="compositionally biased region" description="Basic and acidic residues" evidence="1">
    <location>
        <begin position="1"/>
        <end position="19"/>
    </location>
</feature>
<dbReference type="Proteomes" id="UP000824005">
    <property type="component" value="Unassembled WGS sequence"/>
</dbReference>
<keyword evidence="2" id="KW-0472">Membrane</keyword>
<evidence type="ECO:0000256" key="1">
    <source>
        <dbReference type="SAM" id="MobiDB-lite"/>
    </source>
</evidence>
<evidence type="ECO:0000313" key="4">
    <source>
        <dbReference type="Proteomes" id="UP000824005"/>
    </source>
</evidence>
<evidence type="ECO:0000256" key="2">
    <source>
        <dbReference type="SAM" id="Phobius"/>
    </source>
</evidence>
<keyword evidence="2" id="KW-1133">Transmembrane helix</keyword>
<comment type="caution">
    <text evidence="3">The sequence shown here is derived from an EMBL/GenBank/DDBJ whole genome shotgun (WGS) entry which is preliminary data.</text>
</comment>
<feature type="transmembrane region" description="Helical" evidence="2">
    <location>
        <begin position="247"/>
        <end position="272"/>
    </location>
</feature>
<feature type="transmembrane region" description="Helical" evidence="2">
    <location>
        <begin position="186"/>
        <end position="205"/>
    </location>
</feature>
<proteinExistence type="predicted"/>
<gene>
    <name evidence="3" type="ORF">H9830_02460</name>
</gene>
<reference evidence="3" key="2">
    <citation type="submission" date="2021-04" db="EMBL/GenBank/DDBJ databases">
        <authorList>
            <person name="Gilroy R."/>
        </authorList>
    </citation>
    <scope>NUCLEOTIDE SEQUENCE</scope>
    <source>
        <strain evidence="3">ChiGjej1B1-98</strain>
    </source>
</reference>
<name>A0A9D1YSV9_9MICO</name>
<feature type="transmembrane region" description="Helical" evidence="2">
    <location>
        <begin position="217"/>
        <end position="235"/>
    </location>
</feature>
<feature type="transmembrane region" description="Helical" evidence="2">
    <location>
        <begin position="304"/>
        <end position="324"/>
    </location>
</feature>
<dbReference type="AlphaFoldDB" id="A0A9D1YSV9"/>
<keyword evidence="2" id="KW-0812">Transmembrane</keyword>
<feature type="region of interest" description="Disordered" evidence="1">
    <location>
        <begin position="1"/>
        <end position="50"/>
    </location>
</feature>
<evidence type="ECO:0000313" key="3">
    <source>
        <dbReference type="EMBL" id="HIY65122.1"/>
    </source>
</evidence>
<reference evidence="3" key="1">
    <citation type="journal article" date="2021" name="PeerJ">
        <title>Extensive microbial diversity within the chicken gut microbiome revealed by metagenomics and culture.</title>
        <authorList>
            <person name="Gilroy R."/>
            <person name="Ravi A."/>
            <person name="Getino M."/>
            <person name="Pursley I."/>
            <person name="Horton D.L."/>
            <person name="Alikhan N.F."/>
            <person name="Baker D."/>
            <person name="Gharbi K."/>
            <person name="Hall N."/>
            <person name="Watson M."/>
            <person name="Adriaenssens E.M."/>
            <person name="Foster-Nyarko E."/>
            <person name="Jarju S."/>
            <person name="Secka A."/>
            <person name="Antonio M."/>
            <person name="Oren A."/>
            <person name="Chaudhuri R.R."/>
            <person name="La Ragione R."/>
            <person name="Hildebrand F."/>
            <person name="Pallen M.J."/>
        </authorList>
    </citation>
    <scope>NUCLEOTIDE SEQUENCE</scope>
    <source>
        <strain evidence="3">ChiGjej1B1-98</strain>
    </source>
</reference>
<feature type="compositionally biased region" description="Low complexity" evidence="1">
    <location>
        <begin position="94"/>
        <end position="112"/>
    </location>
</feature>
<protein>
    <submittedName>
        <fullName evidence="3">Uncharacterized protein</fullName>
    </submittedName>
</protein>
<sequence length="334" mass="35592">MSTDDRIPFNDDRPRRAPDPDFEIGEDALDPKGPFAEQPTQEQAPYEEYEPTKIMPAYNDYAADAPTQRIGAQPARPARPPRERSAPHAGNAEYTAPSATAPHAAAPAHYGHPARAGGRELTSAGWSRLLFGGLLLLVATWLLVHGALGFLDLEGLQSLLNPFTLIGAPALLASLLILPGPAGGKVVGILFAALAYGALILPGLLEFHPALAPAVPPAVVLSGPATVLLGFMTWLSVRGKRPLAWSLLPLPVLIAVIWSLAVGVAGVAGIIYGGDWLLMLYGTGEAAWLGWVERLPLDIVRSTFRFAMLGACVIPAVLLAWPFARARIARERLR</sequence>
<feature type="transmembrane region" description="Helical" evidence="2">
    <location>
        <begin position="160"/>
        <end position="179"/>
    </location>
</feature>
<accession>A0A9D1YSV9</accession>
<feature type="region of interest" description="Disordered" evidence="1">
    <location>
        <begin position="70"/>
        <end position="112"/>
    </location>
</feature>
<organism evidence="3 4">
    <name type="scientific">Candidatus Agrococcus pullicola</name>
    <dbReference type="NCBI Taxonomy" id="2838429"/>
    <lineage>
        <taxon>Bacteria</taxon>
        <taxon>Bacillati</taxon>
        <taxon>Actinomycetota</taxon>
        <taxon>Actinomycetes</taxon>
        <taxon>Micrococcales</taxon>
        <taxon>Microbacteriaceae</taxon>
        <taxon>Agrococcus</taxon>
    </lineage>
</organism>
<feature type="transmembrane region" description="Helical" evidence="2">
    <location>
        <begin position="129"/>
        <end position="148"/>
    </location>
</feature>
<dbReference type="EMBL" id="DXDC01000072">
    <property type="protein sequence ID" value="HIY65122.1"/>
    <property type="molecule type" value="Genomic_DNA"/>
</dbReference>